<evidence type="ECO:0000313" key="4">
    <source>
        <dbReference type="Proteomes" id="UP001501285"/>
    </source>
</evidence>
<reference evidence="3 4" key="1">
    <citation type="journal article" date="2019" name="Int. J. Syst. Evol. Microbiol.">
        <title>The Global Catalogue of Microorganisms (GCM) 10K type strain sequencing project: providing services to taxonomists for standard genome sequencing and annotation.</title>
        <authorList>
            <consortium name="The Broad Institute Genomics Platform"/>
            <consortium name="The Broad Institute Genome Sequencing Center for Infectious Disease"/>
            <person name="Wu L."/>
            <person name="Ma J."/>
        </authorList>
    </citation>
    <scope>NUCLEOTIDE SEQUENCE [LARGE SCALE GENOMIC DNA]</scope>
    <source>
        <strain evidence="3 4">JCM 14283</strain>
    </source>
</reference>
<evidence type="ECO:0000259" key="2">
    <source>
        <dbReference type="Pfam" id="PF03795"/>
    </source>
</evidence>
<dbReference type="RefSeq" id="WP_343995129.1">
    <property type="nucleotide sequence ID" value="NZ_BAAANB010000197.1"/>
</dbReference>
<dbReference type="SUPFAM" id="SSF54909">
    <property type="entry name" value="Dimeric alpha+beta barrel"/>
    <property type="match status" value="1"/>
</dbReference>
<comment type="caution">
    <text evidence="3">The sequence shown here is derived from an EMBL/GenBank/DDBJ whole genome shotgun (WGS) entry which is preliminary data.</text>
</comment>
<protein>
    <submittedName>
        <fullName evidence="3">YciI family protein</fullName>
    </submittedName>
</protein>
<dbReference type="Gene3D" id="3.30.70.1060">
    <property type="entry name" value="Dimeric alpha+beta barrel"/>
    <property type="match status" value="1"/>
</dbReference>
<accession>A0ABN1ZVE0</accession>
<dbReference type="Proteomes" id="UP001501285">
    <property type="component" value="Unassembled WGS sequence"/>
</dbReference>
<keyword evidence="4" id="KW-1185">Reference proteome</keyword>
<comment type="similarity">
    <text evidence="1">Belongs to the YciI family.</text>
</comment>
<sequence>MRYLMIHKLDESRPEAWNPSPEFQEAMGKLMGECFESGVLLAAEGVVHSKEGAIVRKQEGAGVTVTDGPFTEAREVIGGFALVNVESRDQALELAERFASLFDEVSVEVRRVHEFEDLPQG</sequence>
<feature type="domain" description="YCII-related" evidence="2">
    <location>
        <begin position="1"/>
        <end position="115"/>
    </location>
</feature>
<name>A0ABN1ZVE0_9MICO</name>
<dbReference type="Pfam" id="PF03795">
    <property type="entry name" value="YCII"/>
    <property type="match status" value="1"/>
</dbReference>
<dbReference type="PANTHER" id="PTHR35174">
    <property type="entry name" value="BLL7171 PROTEIN-RELATED"/>
    <property type="match status" value="1"/>
</dbReference>
<organism evidence="3 4">
    <name type="scientific">Terrabacter terrae</name>
    <dbReference type="NCBI Taxonomy" id="318434"/>
    <lineage>
        <taxon>Bacteria</taxon>
        <taxon>Bacillati</taxon>
        <taxon>Actinomycetota</taxon>
        <taxon>Actinomycetes</taxon>
        <taxon>Micrococcales</taxon>
        <taxon>Intrasporangiaceae</taxon>
        <taxon>Terrabacter</taxon>
    </lineage>
</organism>
<dbReference type="EMBL" id="BAAANB010000197">
    <property type="protein sequence ID" value="GAA1505420.1"/>
    <property type="molecule type" value="Genomic_DNA"/>
</dbReference>
<evidence type="ECO:0000256" key="1">
    <source>
        <dbReference type="ARBA" id="ARBA00007689"/>
    </source>
</evidence>
<proteinExistence type="inferred from homology"/>
<dbReference type="InterPro" id="IPR011008">
    <property type="entry name" value="Dimeric_a/b-barrel"/>
</dbReference>
<gene>
    <name evidence="3" type="ORF">GCM10009740_40180</name>
</gene>
<dbReference type="InterPro" id="IPR005545">
    <property type="entry name" value="YCII"/>
</dbReference>
<evidence type="ECO:0000313" key="3">
    <source>
        <dbReference type="EMBL" id="GAA1505420.1"/>
    </source>
</evidence>